<sequence>MQKLLSISHANITSLAIGKFDGVHVAHQRLLKRLSPPAGVLVVASQEPQKVLTSLSQRACLLQQYAKEVFFLPLESARSLSPQDFTQLLEQKFPHLQKIIVGYDFKFGKDRIGDVHTLRTLLNPHTTLEITPEIKIKGISLHSYHIKECIKRGEVALAHKFLGRPFVIEGPVVMGQQLGHKKLYATLNLALEPTELLPSFGVYATRVEFSTCVFLGGEFSRAPLKHRWQAGS</sequence>
<organism evidence="13 14">
    <name type="scientific">Helicobacter bizzozeronii (strain CIII-1)</name>
    <dbReference type="NCBI Taxonomy" id="1002804"/>
    <lineage>
        <taxon>Bacteria</taxon>
        <taxon>Pseudomonadati</taxon>
        <taxon>Campylobacterota</taxon>
        <taxon>Epsilonproteobacteria</taxon>
        <taxon>Campylobacterales</taxon>
        <taxon>Helicobacteraceae</taxon>
        <taxon>Helicobacter</taxon>
    </lineage>
</organism>
<dbReference type="PANTHER" id="PTHR22749">
    <property type="entry name" value="RIBOFLAVIN KINASE/FMN ADENYLYLTRANSFERASE"/>
    <property type="match status" value="1"/>
</dbReference>
<dbReference type="InterPro" id="IPR014729">
    <property type="entry name" value="Rossmann-like_a/b/a_fold"/>
</dbReference>
<evidence type="ECO:0000256" key="6">
    <source>
        <dbReference type="ARBA" id="ARBA00022695"/>
    </source>
</evidence>
<keyword evidence="9" id="KW-0067">ATP-binding</keyword>
<dbReference type="RefSeq" id="WP_013890956.1">
    <property type="nucleotide sequence ID" value="NC_015674.1"/>
</dbReference>
<dbReference type="InterPro" id="IPR015865">
    <property type="entry name" value="Riboflavin_kinase_bac/euk"/>
</dbReference>
<evidence type="ECO:0000256" key="11">
    <source>
        <dbReference type="ARBA" id="ARBA00049494"/>
    </source>
</evidence>
<dbReference type="SUPFAM" id="SSF82114">
    <property type="entry name" value="Riboflavin kinase-like"/>
    <property type="match status" value="1"/>
</dbReference>
<dbReference type="GO" id="GO:0005524">
    <property type="term" value="F:ATP binding"/>
    <property type="evidence" value="ECO:0007669"/>
    <property type="project" value="UniProtKB-KW"/>
</dbReference>
<evidence type="ECO:0000256" key="7">
    <source>
        <dbReference type="ARBA" id="ARBA00022741"/>
    </source>
</evidence>
<proteinExistence type="inferred from homology"/>
<evidence type="ECO:0000256" key="4">
    <source>
        <dbReference type="ARBA" id="ARBA00022643"/>
    </source>
</evidence>
<keyword evidence="5 13" id="KW-0808">Transferase</keyword>
<evidence type="ECO:0000256" key="1">
    <source>
        <dbReference type="ARBA" id="ARBA00004726"/>
    </source>
</evidence>
<feature type="domain" description="Riboflavin kinase" evidence="12">
    <location>
        <begin position="161"/>
        <end position="230"/>
    </location>
</feature>
<keyword evidence="13" id="KW-0418">Kinase</keyword>
<dbReference type="AlphaFoldDB" id="F8KP53"/>
<keyword evidence="6 13" id="KW-0548">Nucleotidyltransferase</keyword>
<dbReference type="InterPro" id="IPR023465">
    <property type="entry name" value="Riboflavin_kinase_dom_sf"/>
</dbReference>
<dbReference type="Pfam" id="PF01687">
    <property type="entry name" value="Flavokinase"/>
    <property type="match status" value="1"/>
</dbReference>
<dbReference type="EMBL" id="FR871757">
    <property type="protein sequence ID" value="CCB80558.1"/>
    <property type="molecule type" value="Genomic_DNA"/>
</dbReference>
<protein>
    <submittedName>
        <fullName evidence="13">Riboflavin kinase</fullName>
        <ecNumber evidence="13">2.7.1.26</ecNumber>
        <ecNumber evidence="13">2.7.7.2</ecNumber>
    </submittedName>
</protein>
<dbReference type="GO" id="GO:0003919">
    <property type="term" value="F:FMN adenylyltransferase activity"/>
    <property type="evidence" value="ECO:0007669"/>
    <property type="project" value="UniProtKB-EC"/>
</dbReference>
<evidence type="ECO:0000313" key="14">
    <source>
        <dbReference type="Proteomes" id="UP000008387"/>
    </source>
</evidence>
<dbReference type="GO" id="GO:0006747">
    <property type="term" value="P:FAD biosynthetic process"/>
    <property type="evidence" value="ECO:0007669"/>
    <property type="project" value="UniProtKB-UniPathway"/>
</dbReference>
<dbReference type="InterPro" id="IPR015864">
    <property type="entry name" value="FAD_synthase"/>
</dbReference>
<keyword evidence="4" id="KW-0288">FMN</keyword>
<dbReference type="HOGENOM" id="CLU_048437_0_2_7"/>
<dbReference type="EC" id="2.7.7.2" evidence="13"/>
<dbReference type="UniPathway" id="UPA00277">
    <property type="reaction ID" value="UER00407"/>
</dbReference>
<evidence type="ECO:0000256" key="9">
    <source>
        <dbReference type="ARBA" id="ARBA00022840"/>
    </source>
</evidence>
<dbReference type="PANTHER" id="PTHR22749:SF6">
    <property type="entry name" value="RIBOFLAVIN KINASE"/>
    <property type="match status" value="1"/>
</dbReference>
<reference evidence="13 14" key="1">
    <citation type="journal article" date="2011" name="J. Bacteriol.">
        <title>Genome sequence of Helicobacter bizzozeronii strain CIII-1, an isolate from human gastric mucosa.</title>
        <authorList>
            <person name="Schott T."/>
            <person name="Rossi M."/>
            <person name="Hanninen M.L."/>
        </authorList>
    </citation>
    <scope>NUCLEOTIDE SEQUENCE [LARGE SCALE GENOMIC DNA]</scope>
    <source>
        <strain evidence="13 14">CIII-1</strain>
    </source>
</reference>
<dbReference type="GO" id="GO:0008531">
    <property type="term" value="F:riboflavin kinase activity"/>
    <property type="evidence" value="ECO:0007669"/>
    <property type="project" value="UniProtKB-EC"/>
</dbReference>
<evidence type="ECO:0000259" key="12">
    <source>
        <dbReference type="SMART" id="SM00904"/>
    </source>
</evidence>
<evidence type="ECO:0000313" key="13">
    <source>
        <dbReference type="EMBL" id="CCB80558.1"/>
    </source>
</evidence>
<accession>F8KP53</accession>
<keyword evidence="14" id="KW-1185">Reference proteome</keyword>
<comment type="catalytic activity">
    <reaction evidence="11">
        <text>FMN + ATP + H(+) = FAD + diphosphate</text>
        <dbReference type="Rhea" id="RHEA:17237"/>
        <dbReference type="ChEBI" id="CHEBI:15378"/>
        <dbReference type="ChEBI" id="CHEBI:30616"/>
        <dbReference type="ChEBI" id="CHEBI:33019"/>
        <dbReference type="ChEBI" id="CHEBI:57692"/>
        <dbReference type="ChEBI" id="CHEBI:58210"/>
        <dbReference type="EC" id="2.7.7.2"/>
    </reaction>
</comment>
<dbReference type="SMART" id="SM00904">
    <property type="entry name" value="Flavokinase"/>
    <property type="match status" value="1"/>
</dbReference>
<dbReference type="GO" id="GO:0009231">
    <property type="term" value="P:riboflavin biosynthetic process"/>
    <property type="evidence" value="ECO:0007669"/>
    <property type="project" value="InterPro"/>
</dbReference>
<dbReference type="SUPFAM" id="SSF52374">
    <property type="entry name" value="Nucleotidylyl transferase"/>
    <property type="match status" value="1"/>
</dbReference>
<comment type="catalytic activity">
    <reaction evidence="10">
        <text>riboflavin + ATP = FMN + ADP + H(+)</text>
        <dbReference type="Rhea" id="RHEA:14357"/>
        <dbReference type="ChEBI" id="CHEBI:15378"/>
        <dbReference type="ChEBI" id="CHEBI:30616"/>
        <dbReference type="ChEBI" id="CHEBI:57986"/>
        <dbReference type="ChEBI" id="CHEBI:58210"/>
        <dbReference type="ChEBI" id="CHEBI:456216"/>
        <dbReference type="EC" id="2.7.1.26"/>
    </reaction>
</comment>
<comment type="pathway">
    <text evidence="1">Cofactor biosynthesis; FAD biosynthesis; FAD from FMN: step 1/1.</text>
</comment>
<comment type="similarity">
    <text evidence="2">Belongs to the RibF family.</text>
</comment>
<name>F8KP53_HELBC</name>
<dbReference type="GO" id="GO:0009398">
    <property type="term" value="P:FMN biosynthetic process"/>
    <property type="evidence" value="ECO:0007669"/>
    <property type="project" value="TreeGrafter"/>
</dbReference>
<evidence type="ECO:0000256" key="2">
    <source>
        <dbReference type="ARBA" id="ARBA00010214"/>
    </source>
</evidence>
<gene>
    <name evidence="13" type="ordered locus">HBZC1_15720</name>
</gene>
<dbReference type="KEGG" id="hbi:HBZC1_15720"/>
<evidence type="ECO:0000256" key="10">
    <source>
        <dbReference type="ARBA" id="ARBA00047880"/>
    </source>
</evidence>
<dbReference type="eggNOG" id="COG0196">
    <property type="taxonomic scope" value="Bacteria"/>
</dbReference>
<keyword evidence="8" id="KW-0274">FAD</keyword>
<keyword evidence="3" id="KW-0285">Flavoprotein</keyword>
<dbReference type="Gene3D" id="3.40.50.620">
    <property type="entry name" value="HUPs"/>
    <property type="match status" value="1"/>
</dbReference>
<evidence type="ECO:0000256" key="3">
    <source>
        <dbReference type="ARBA" id="ARBA00022630"/>
    </source>
</evidence>
<dbReference type="CDD" id="cd02064">
    <property type="entry name" value="FAD_synthetase_N"/>
    <property type="match status" value="1"/>
</dbReference>
<dbReference type="InterPro" id="IPR023468">
    <property type="entry name" value="Riboflavin_kinase"/>
</dbReference>
<dbReference type="Proteomes" id="UP000008387">
    <property type="component" value="Chromosome"/>
</dbReference>
<dbReference type="STRING" id="1002804.HBZC1_15720"/>
<keyword evidence="7" id="KW-0547">Nucleotide-binding</keyword>
<evidence type="ECO:0000256" key="8">
    <source>
        <dbReference type="ARBA" id="ARBA00022827"/>
    </source>
</evidence>
<dbReference type="Pfam" id="PF06574">
    <property type="entry name" value="FAD_syn"/>
    <property type="match status" value="1"/>
</dbReference>
<evidence type="ECO:0000256" key="5">
    <source>
        <dbReference type="ARBA" id="ARBA00022679"/>
    </source>
</evidence>
<dbReference type="EC" id="2.7.1.26" evidence="13"/>
<dbReference type="Gene3D" id="2.40.30.30">
    <property type="entry name" value="Riboflavin kinase-like"/>
    <property type="match status" value="1"/>
</dbReference>